<feature type="compositionally biased region" description="Basic residues" evidence="1">
    <location>
        <begin position="128"/>
        <end position="140"/>
    </location>
</feature>
<organism evidence="2 3">
    <name type="scientific">Paracoccus sanguinis</name>
    <dbReference type="NCBI Taxonomy" id="1545044"/>
    <lineage>
        <taxon>Bacteria</taxon>
        <taxon>Pseudomonadati</taxon>
        <taxon>Pseudomonadota</taxon>
        <taxon>Alphaproteobacteria</taxon>
        <taxon>Rhodobacterales</taxon>
        <taxon>Paracoccaceae</taxon>
        <taxon>Paracoccus</taxon>
    </lineage>
</organism>
<evidence type="ECO:0000313" key="2">
    <source>
        <dbReference type="EMBL" id="SDW11682.1"/>
    </source>
</evidence>
<sequence length="140" mass="16311">MTEPFGLPPEFFARLGYYVVVAGHIEHTLHEMLPGFQSRLFIQEEIKARKSRKTLLRAVRAMTKDLPADLAADVSIFCHRVEERVDYRNRAVHGAWFKVEGRSEMMNLHFVKDEAGHLHPAPMPITSRSRRPSRKSRRCW</sequence>
<feature type="region of interest" description="Disordered" evidence="1">
    <location>
        <begin position="119"/>
        <end position="140"/>
    </location>
</feature>
<name>A0A1H2QWV8_9RHOB</name>
<reference evidence="3" key="1">
    <citation type="submission" date="2016-10" db="EMBL/GenBank/DDBJ databases">
        <authorList>
            <person name="Varghese N."/>
            <person name="Submissions S."/>
        </authorList>
    </citation>
    <scope>NUCLEOTIDE SEQUENCE [LARGE SCALE GENOMIC DNA]</scope>
    <source>
        <strain evidence="3">DSM 29303</strain>
    </source>
</reference>
<dbReference type="EMBL" id="FNNA01000001">
    <property type="protein sequence ID" value="SDW11682.1"/>
    <property type="molecule type" value="Genomic_DNA"/>
</dbReference>
<keyword evidence="3" id="KW-1185">Reference proteome</keyword>
<dbReference type="AlphaFoldDB" id="A0A1H2QWV8"/>
<evidence type="ECO:0000313" key="3">
    <source>
        <dbReference type="Proteomes" id="UP000182944"/>
    </source>
</evidence>
<gene>
    <name evidence="2" type="ORF">SAMN05444276_101156</name>
</gene>
<accession>A0A1H2QWV8</accession>
<proteinExistence type="predicted"/>
<dbReference type="Proteomes" id="UP000182944">
    <property type="component" value="Unassembled WGS sequence"/>
</dbReference>
<evidence type="ECO:0000256" key="1">
    <source>
        <dbReference type="SAM" id="MobiDB-lite"/>
    </source>
</evidence>
<protein>
    <submittedName>
        <fullName evidence="2">Uncharacterized protein</fullName>
    </submittedName>
</protein>